<dbReference type="RefSeq" id="WP_119534629.1">
    <property type="nucleotide sequence ID" value="NZ_NRJF01000089.1"/>
</dbReference>
<keyword evidence="2" id="KW-1185">Reference proteome</keyword>
<accession>A0A3A1YDQ4</accession>
<reference evidence="1 2" key="1">
    <citation type="submission" date="2017-08" db="EMBL/GenBank/DDBJ databases">
        <title>Reclassification of Bisgaard taxon 37 and 44.</title>
        <authorList>
            <person name="Christensen H."/>
        </authorList>
    </citation>
    <scope>NUCLEOTIDE SEQUENCE [LARGE SCALE GENOMIC DNA]</scope>
    <source>
        <strain evidence="1 2">EEAB3T1</strain>
    </source>
</reference>
<dbReference type="OrthoDB" id="9807064at2"/>
<sequence length="271" mass="32037">MQIIYNSLNNPILKIHLEKYLLNFTYISLCKFANQKRVLKYRDSLIHELLNEIKDELPHLTQYLAKLCKILNLEETIEEHTVSNYINKLTSNKEYLGFLEDYCLTLPADQILEKNLEKFNSLENIDKALAINYFTLHHNSQAVTAYKNPFILINEKIYCNHLILEPKSLDFLIKLNRRFEALNANTFSLVFFALPSTNLYVEKYLNHDYEKFNLILIAFYQYSGVGRNDKTWLATPFADLACSIIYHRNYLNPELNLFLYSKEISSWKDHN</sequence>
<dbReference type="SUPFAM" id="SSF55681">
    <property type="entry name" value="Class II aaRS and biotin synthetases"/>
    <property type="match status" value="1"/>
</dbReference>
<name>A0A3A1YDQ4_9GAMM</name>
<dbReference type="Gene3D" id="3.30.930.10">
    <property type="entry name" value="Bira Bifunctional Protein, Domain 2"/>
    <property type="match status" value="1"/>
</dbReference>
<gene>
    <name evidence="1" type="ORF">CKF59_03670</name>
</gene>
<protein>
    <submittedName>
        <fullName evidence="1">Uncharacterized protein</fullName>
    </submittedName>
</protein>
<proteinExistence type="predicted"/>
<dbReference type="InterPro" id="IPR045864">
    <property type="entry name" value="aa-tRNA-synth_II/BPL/LPL"/>
</dbReference>
<dbReference type="EMBL" id="NRJF01000089">
    <property type="protein sequence ID" value="RIY35379.1"/>
    <property type="molecule type" value="Genomic_DNA"/>
</dbReference>
<evidence type="ECO:0000313" key="1">
    <source>
        <dbReference type="EMBL" id="RIY35379.1"/>
    </source>
</evidence>
<evidence type="ECO:0000313" key="2">
    <source>
        <dbReference type="Proteomes" id="UP000265964"/>
    </source>
</evidence>
<organism evidence="1 2">
    <name type="scientific">Psittacicella gerlachiana</name>
    <dbReference type="NCBI Taxonomy" id="2028574"/>
    <lineage>
        <taxon>Bacteria</taxon>
        <taxon>Pseudomonadati</taxon>
        <taxon>Pseudomonadota</taxon>
        <taxon>Gammaproteobacteria</taxon>
        <taxon>Pasteurellales</taxon>
        <taxon>Psittacicellaceae</taxon>
        <taxon>Psittacicella</taxon>
    </lineage>
</organism>
<dbReference type="Proteomes" id="UP000265964">
    <property type="component" value="Unassembled WGS sequence"/>
</dbReference>
<comment type="caution">
    <text evidence="1">The sequence shown here is derived from an EMBL/GenBank/DDBJ whole genome shotgun (WGS) entry which is preliminary data.</text>
</comment>
<dbReference type="AlphaFoldDB" id="A0A3A1YDQ4"/>